<sequence length="161" mass="17229">MGHGGWQTQGRLRSRSPCGGEGAIPSPSTHHCPRPSTTRLPGRPASKTGEPHGPSKRGNRPVDIIVAGQRIVSESEFAEAAMGFGEFTPTKDDLQAFAEFVAEGYGPADQRNEIDAANDFYFRRRKPVARRRRAVQAASADVVPLPRSGAGLAPSRKGRAA</sequence>
<feature type="region of interest" description="Disordered" evidence="1">
    <location>
        <begin position="1"/>
        <end position="62"/>
    </location>
</feature>
<protein>
    <submittedName>
        <fullName evidence="2">Uncharacterized protein</fullName>
    </submittedName>
</protein>
<reference evidence="2" key="1">
    <citation type="journal article" date="2008" name="Appl. Environ. Microbiol.">
        <title>Characterization of replication and conjugation of Streptomyces circular plasmids pFP1 and pFP11 and their ability to propagate in linear mode with artificially attached telomeres.</title>
        <authorList>
            <person name="Zhang R."/>
            <person name="Zeng A."/>
            <person name="Fang P."/>
            <person name="Qin Z."/>
        </authorList>
    </citation>
    <scope>NUCLEOTIDE SEQUENCE</scope>
    <source>
        <strain evidence="2">FQ1</strain>
        <plasmid evidence="2">pFP1</plasmid>
    </source>
</reference>
<organism evidence="2">
    <name type="scientific">Streptomyces sp. FQ1</name>
    <dbReference type="NCBI Taxonomy" id="319426"/>
    <lineage>
        <taxon>Bacteria</taxon>
        <taxon>Bacillati</taxon>
        <taxon>Actinomycetota</taxon>
        <taxon>Actinomycetes</taxon>
        <taxon>Kitasatosporales</taxon>
        <taxon>Streptomycetaceae</taxon>
        <taxon>Streptomyces</taxon>
    </lineage>
</organism>
<name>Q58IM3_9ACTN</name>
<dbReference type="AlphaFoldDB" id="Q58IM3"/>
<accession>Q58IM3</accession>
<feature type="region of interest" description="Disordered" evidence="1">
    <location>
        <begin position="136"/>
        <end position="161"/>
    </location>
</feature>
<gene>
    <name evidence="2" type="ORF">pFP1.19</name>
</gene>
<evidence type="ECO:0000256" key="1">
    <source>
        <dbReference type="SAM" id="MobiDB-lite"/>
    </source>
</evidence>
<keyword evidence="2" id="KW-0614">Plasmid</keyword>
<geneLocation type="plasmid" evidence="2">
    <name>pFP1</name>
</geneLocation>
<proteinExistence type="predicted"/>
<evidence type="ECO:0000313" key="2">
    <source>
        <dbReference type="EMBL" id="AAX51360.1"/>
    </source>
</evidence>
<dbReference type="EMBL" id="AY943953">
    <property type="protein sequence ID" value="AAX51360.1"/>
    <property type="molecule type" value="Genomic_DNA"/>
</dbReference>